<protein>
    <recommendedName>
        <fullName evidence="1">Bacterial repeat domain-containing protein</fullName>
    </recommendedName>
</protein>
<accession>A0A7Z7LFU7</accession>
<dbReference type="InterPro" id="IPR044060">
    <property type="entry name" value="Bacterial_rp_domain"/>
</dbReference>
<dbReference type="Pfam" id="PF18998">
    <property type="entry name" value="Flg_new_2"/>
    <property type="match status" value="1"/>
</dbReference>
<organism evidence="2 3">
    <name type="scientific">Mesotoga infera</name>
    <dbReference type="NCBI Taxonomy" id="1236046"/>
    <lineage>
        <taxon>Bacteria</taxon>
        <taxon>Thermotogati</taxon>
        <taxon>Thermotogota</taxon>
        <taxon>Thermotogae</taxon>
        <taxon>Kosmotogales</taxon>
        <taxon>Kosmotogaceae</taxon>
        <taxon>Mesotoga</taxon>
    </lineage>
</organism>
<dbReference type="Proteomes" id="UP000250796">
    <property type="component" value="Chromosome MESINF"/>
</dbReference>
<reference evidence="2 3" key="1">
    <citation type="submission" date="2017-01" db="EMBL/GenBank/DDBJ databases">
        <authorList>
            <person name="Erauso G."/>
        </authorList>
    </citation>
    <scope>NUCLEOTIDE SEQUENCE [LARGE SCALE GENOMIC DNA]</scope>
    <source>
        <strain evidence="2">MESINF1</strain>
    </source>
</reference>
<evidence type="ECO:0000313" key="3">
    <source>
        <dbReference type="Proteomes" id="UP000250796"/>
    </source>
</evidence>
<name>A0A7Z7LFU7_9BACT</name>
<evidence type="ECO:0000259" key="1">
    <source>
        <dbReference type="Pfam" id="PF18998"/>
    </source>
</evidence>
<dbReference type="KEGG" id="minf:MESINF_1871"/>
<gene>
    <name evidence="2" type="ORF">MESINF_1871</name>
</gene>
<dbReference type="RefSeq" id="WP_169699477.1">
    <property type="nucleotide sequence ID" value="NZ_LS974202.1"/>
</dbReference>
<evidence type="ECO:0000313" key="2">
    <source>
        <dbReference type="EMBL" id="SSC13315.1"/>
    </source>
</evidence>
<feature type="domain" description="Bacterial repeat" evidence="1">
    <location>
        <begin position="231"/>
        <end position="295"/>
    </location>
</feature>
<sequence>MLKRKGFYGLVLAIVVLTLFLPACFKLGGEPSIDAEFTLTREISLMGISEFAFSVDVKGVKDAAVVEFDNGMPSVALSGGKAESRFFANIGTGEVTLSVRDSRGVELLKKTVALEETKSTFDMAAVEDKTGIYVLIDDELIFYSLECLENMTFAEKVELLINVILVNDSYVVIQSGEDAWIWDFATYPNNPKYDLTQDTLDTLGLPNYALAICEGGFFNILNGKSLYILDLTVVGDGEVTVDPEELLYEEGTEVSLTALAGTGWYFGGWTGDLESSDPEETIVMDEDKAITANFVEEFSPYIVDYSYEPDPVCEGTDFEITVEVQNAEVVEITFEGETVVAEKNGDIYTASFTAPMVSLNTFKPLAIKATNVTKSVTKDYAEGIYVLNSEGAIEILDFWYEEFDCDATGTYLYVKTCCNPDPVYFDILVEGPFETEPEFVSKELVPGECEYLITFWWEFGTVACADATLTAVVKDYCGNTDEWPLVIEDINGLTNDDVIFIGFDPEEVPCDATTLTFPVKINYFDILNVTKVELYACWGTVEDRFAKEAELLTTGEATVTYNFPGYDCEEMCVTVKVWAEDCGECELFYELCYTFDIDNVPPEEDLDVKHVDVECNTVSTEVNWDFYDNCFYGTTIAVTHGSLFHYEEIGEDIWDWVNKGQFVEGLGYEDDGNWEWRFPNTECEDITITITGEDDCGNTTTWTETFFVDNVAPVVEFDLGEDICSPTATSLVFSWTISDCQDATFTGIQAIFNCGFDDAFAEAVHYGPKVDYELSEDGLSGMATLTWDPVDCCELEVTVYATDACGNEGYHTDSISVDNLAPVIKYFNVVDEEECVTGRSVNINYEVEENCLDYVMINVSKGCLDEGLDCFTWICESDCWSGEVLWKLPEIDCEVLTYTITAVDYCGHTTTKEATLLVDNMAPSIELDILEPDHCATFTTFNWDVTDNCIEKVSLAVNYGTLDATPLVYTQVLDGNGGILVGPTGNATWTFENLDCGDITLTITAIDSCGNETVATATYNIDNVKPEILSWEFDMEPVPDPEELCDVVYNSPTTLLTWEATDNCPEGFVIEVTAGYIEHWEDVDPDPNVTNMQWVPYGQKPNAPWKNDEDGQGNSNWRWNISGLDCQMAEITFTAWDACGKTSDGTEIKVDTLAPDISLEVEPYEQCEAECVTLTWEITSEDCLVCNDNCIEWWVGTIEANIGTIDGQAKKQISVPCNSSLPISGTVTWCFGEIDCETTLVATFTAWDAAGNEVEAAVVIGNIDTKPPVISYFSFGDVKYDGNEDPYLELSWEATDNCFNIASVWVSQGSLEATVTESETDSFDFDLQAGDFFVPDEFTDQYISKKWKNTLYWFLDDEATGTAWLAVQDVCCNEATATTVYYPQPQ</sequence>
<proteinExistence type="predicted"/>
<keyword evidence="3" id="KW-1185">Reference proteome</keyword>
<dbReference type="EMBL" id="LS974202">
    <property type="protein sequence ID" value="SSC13315.1"/>
    <property type="molecule type" value="Genomic_DNA"/>
</dbReference>